<feature type="transmembrane region" description="Helical" evidence="1">
    <location>
        <begin position="100"/>
        <end position="122"/>
    </location>
</feature>
<keyword evidence="1" id="KW-0472">Membrane</keyword>
<protein>
    <submittedName>
        <fullName evidence="2">Uncharacterized protein</fullName>
    </submittedName>
</protein>
<sequence>MTLVIATVSSGGYPLDPIATLGIVIAIHLIHFKTWREPKAIQLLCFFGQITLRFLGDTSSYSLSLGIMIDIEGSLSNVMILAGDLVICWRAWVLLPHDKFWRFVLAIFLICNTGLFIADLIFDDFTTIGSQVTLTSVLDLVVPAMSFIGPLQNNERSISLEEKSGSKNSTFSRGIWGSFPTPPEEGAETNALVQNTALAVWEASAALYPIAIILIIQSDSAPIVERLNTHRHQHFSTIVIEHDPHVYTPIMPNYTHLGRLQLYLIIHSKHGTMYTRSETMISSSWVAVLTAEDVSVVFNAGPATALGMS</sequence>
<dbReference type="EMBL" id="JADNRY010000210">
    <property type="protein sequence ID" value="KAF9061225.1"/>
    <property type="molecule type" value="Genomic_DNA"/>
</dbReference>
<accession>A0A9P5PFN1</accession>
<keyword evidence="1" id="KW-0812">Transmembrane</keyword>
<comment type="caution">
    <text evidence="2">The sequence shown here is derived from an EMBL/GenBank/DDBJ whole genome shotgun (WGS) entry which is preliminary data.</text>
</comment>
<name>A0A9P5PFN1_9AGAR</name>
<reference evidence="2" key="1">
    <citation type="submission" date="2020-11" db="EMBL/GenBank/DDBJ databases">
        <authorList>
            <consortium name="DOE Joint Genome Institute"/>
            <person name="Ahrendt S."/>
            <person name="Riley R."/>
            <person name="Andreopoulos W."/>
            <person name="Labutti K."/>
            <person name="Pangilinan J."/>
            <person name="Ruiz-Duenas F.J."/>
            <person name="Barrasa J.M."/>
            <person name="Sanchez-Garcia M."/>
            <person name="Camarero S."/>
            <person name="Miyauchi S."/>
            <person name="Serrano A."/>
            <person name="Linde D."/>
            <person name="Babiker R."/>
            <person name="Drula E."/>
            <person name="Ayuso-Fernandez I."/>
            <person name="Pacheco R."/>
            <person name="Padilla G."/>
            <person name="Ferreira P."/>
            <person name="Barriuso J."/>
            <person name="Kellner H."/>
            <person name="Castanera R."/>
            <person name="Alfaro M."/>
            <person name="Ramirez L."/>
            <person name="Pisabarro A.G."/>
            <person name="Kuo A."/>
            <person name="Tritt A."/>
            <person name="Lipzen A."/>
            <person name="He G."/>
            <person name="Yan M."/>
            <person name="Ng V."/>
            <person name="Cullen D."/>
            <person name="Martin F."/>
            <person name="Rosso M.-N."/>
            <person name="Henrissat B."/>
            <person name="Hibbett D."/>
            <person name="Martinez A.T."/>
            <person name="Grigoriev I.V."/>
        </authorList>
    </citation>
    <scope>NUCLEOTIDE SEQUENCE</scope>
    <source>
        <strain evidence="2">AH 40177</strain>
    </source>
</reference>
<evidence type="ECO:0000313" key="2">
    <source>
        <dbReference type="EMBL" id="KAF9061225.1"/>
    </source>
</evidence>
<evidence type="ECO:0000313" key="3">
    <source>
        <dbReference type="Proteomes" id="UP000772434"/>
    </source>
</evidence>
<keyword evidence="3" id="KW-1185">Reference proteome</keyword>
<proteinExistence type="predicted"/>
<dbReference type="AlphaFoldDB" id="A0A9P5PFN1"/>
<organism evidence="2 3">
    <name type="scientific">Rhodocollybia butyracea</name>
    <dbReference type="NCBI Taxonomy" id="206335"/>
    <lineage>
        <taxon>Eukaryota</taxon>
        <taxon>Fungi</taxon>
        <taxon>Dikarya</taxon>
        <taxon>Basidiomycota</taxon>
        <taxon>Agaricomycotina</taxon>
        <taxon>Agaricomycetes</taxon>
        <taxon>Agaricomycetidae</taxon>
        <taxon>Agaricales</taxon>
        <taxon>Marasmiineae</taxon>
        <taxon>Omphalotaceae</taxon>
        <taxon>Rhodocollybia</taxon>
    </lineage>
</organism>
<feature type="transmembrane region" description="Helical" evidence="1">
    <location>
        <begin position="12"/>
        <end position="31"/>
    </location>
</feature>
<evidence type="ECO:0000256" key="1">
    <source>
        <dbReference type="SAM" id="Phobius"/>
    </source>
</evidence>
<keyword evidence="1" id="KW-1133">Transmembrane helix</keyword>
<dbReference type="Proteomes" id="UP000772434">
    <property type="component" value="Unassembled WGS sequence"/>
</dbReference>
<gene>
    <name evidence="2" type="ORF">BDP27DRAFT_1369862</name>
</gene>